<gene>
    <name evidence="9" type="ORF">DFP76_10729</name>
</gene>
<dbReference type="PIRSF" id="PIRSF005096">
    <property type="entry name" value="GALM"/>
    <property type="match status" value="1"/>
</dbReference>
<keyword evidence="3 5" id="KW-0413">Isomerase</keyword>
<accession>A0A366CW44</accession>
<dbReference type="Gene3D" id="2.70.98.10">
    <property type="match status" value="1"/>
</dbReference>
<dbReference type="InterPro" id="IPR011013">
    <property type="entry name" value="Gal_mutarotase_sf_dom"/>
</dbReference>
<dbReference type="GO" id="GO:0006006">
    <property type="term" value="P:glucose metabolic process"/>
    <property type="evidence" value="ECO:0007669"/>
    <property type="project" value="TreeGrafter"/>
</dbReference>
<dbReference type="Proteomes" id="UP000252086">
    <property type="component" value="Unassembled WGS sequence"/>
</dbReference>
<feature type="active site" description="Proton acceptor" evidence="6">
    <location>
        <position position="292"/>
    </location>
</feature>
<dbReference type="PANTHER" id="PTHR10091">
    <property type="entry name" value="ALDOSE-1-EPIMERASE"/>
    <property type="match status" value="1"/>
</dbReference>
<sequence>MSLTDLSQVQTVRLNNNQITVDVLTLGASLQAVYLKGHQHSMVLGSHQIADYLGPCRYFGAIVGRVANRIANSQAQIGNHLYQLTPSSPSPHQLHGGPNGTDCKNWQIIKQSDDAVTLQVTLQDKEMGFPGKLIIDVTYQLLEQGLEMKIQASSDQLTLCNLAGHSYFNLDGHGSILDHKLCVHADHYLPVDQDLIPTGEVTPTAGNEFDFSHLRTIGRDDYPGLDTNFCLSLAARPIQTVATLKAPLTGIELELLTTEPGLQIYDGRHIALSANNCINKVELTSYSGLALEPQHWPDAVHHSHFPPILLAEGETYQQTTQYLFR</sequence>
<dbReference type="PANTHER" id="PTHR10091:SF0">
    <property type="entry name" value="GALACTOSE MUTAROTASE"/>
    <property type="match status" value="1"/>
</dbReference>
<comment type="similarity">
    <text evidence="2 5">Belongs to the aldose epimerase family.</text>
</comment>
<dbReference type="GO" id="GO:0033499">
    <property type="term" value="P:galactose catabolic process via UDP-galactose, Leloir pathway"/>
    <property type="evidence" value="ECO:0007669"/>
    <property type="project" value="TreeGrafter"/>
</dbReference>
<dbReference type="Pfam" id="PF01263">
    <property type="entry name" value="Aldose_epim"/>
    <property type="match status" value="1"/>
</dbReference>
<dbReference type="OrthoDB" id="9779408at2"/>
<dbReference type="UniPathway" id="UPA00242"/>
<dbReference type="GO" id="GO:0030246">
    <property type="term" value="F:carbohydrate binding"/>
    <property type="evidence" value="ECO:0007669"/>
    <property type="project" value="InterPro"/>
</dbReference>
<evidence type="ECO:0000256" key="2">
    <source>
        <dbReference type="ARBA" id="ARBA00006206"/>
    </source>
</evidence>
<evidence type="ECO:0000256" key="4">
    <source>
        <dbReference type="ARBA" id="ARBA00023277"/>
    </source>
</evidence>
<dbReference type="SUPFAM" id="SSF74650">
    <property type="entry name" value="Galactose mutarotase-like"/>
    <property type="match status" value="1"/>
</dbReference>
<dbReference type="InterPro" id="IPR015443">
    <property type="entry name" value="Aldose_1-epimerase"/>
</dbReference>
<evidence type="ECO:0000256" key="7">
    <source>
        <dbReference type="PIRSR" id="PIRSR005096-2"/>
    </source>
</evidence>
<evidence type="ECO:0000256" key="6">
    <source>
        <dbReference type="PIRSR" id="PIRSR005096-1"/>
    </source>
</evidence>
<comment type="pathway">
    <text evidence="1 5">Carbohydrate metabolism; hexose metabolism.</text>
</comment>
<comment type="catalytic activity">
    <reaction evidence="5">
        <text>alpha-D-glucose = beta-D-glucose</text>
        <dbReference type="Rhea" id="RHEA:10264"/>
        <dbReference type="ChEBI" id="CHEBI:15903"/>
        <dbReference type="ChEBI" id="CHEBI:17925"/>
        <dbReference type="EC" id="5.1.3.3"/>
    </reaction>
</comment>
<dbReference type="InterPro" id="IPR047215">
    <property type="entry name" value="Galactose_mutarotase-like"/>
</dbReference>
<comment type="caution">
    <text evidence="9">The sequence shown here is derived from an EMBL/GenBank/DDBJ whole genome shotgun (WGS) entry which is preliminary data.</text>
</comment>
<dbReference type="AlphaFoldDB" id="A0A366CW44"/>
<name>A0A366CW44_9GAMM</name>
<dbReference type="InterPro" id="IPR014718">
    <property type="entry name" value="GH-type_carb-bd"/>
</dbReference>
<dbReference type="CDD" id="cd09019">
    <property type="entry name" value="galactose_mutarotase_like"/>
    <property type="match status" value="1"/>
</dbReference>
<protein>
    <recommendedName>
        <fullName evidence="5">Aldose 1-epimerase</fullName>
        <ecNumber evidence="5">5.1.3.3</ecNumber>
    </recommendedName>
</protein>
<evidence type="ECO:0000313" key="10">
    <source>
        <dbReference type="Proteomes" id="UP000252086"/>
    </source>
</evidence>
<proteinExistence type="inferred from homology"/>
<keyword evidence="4 5" id="KW-0119">Carbohydrate metabolism</keyword>
<evidence type="ECO:0000313" key="9">
    <source>
        <dbReference type="EMBL" id="RBO81886.1"/>
    </source>
</evidence>
<evidence type="ECO:0000256" key="3">
    <source>
        <dbReference type="ARBA" id="ARBA00023235"/>
    </source>
</evidence>
<dbReference type="EMBL" id="QNRF01000007">
    <property type="protein sequence ID" value="RBO81886.1"/>
    <property type="molecule type" value="Genomic_DNA"/>
</dbReference>
<feature type="binding site" evidence="8">
    <location>
        <begin position="68"/>
        <end position="69"/>
    </location>
    <ligand>
        <name>beta-D-galactose</name>
        <dbReference type="ChEBI" id="CHEBI:27667"/>
    </ligand>
</feature>
<feature type="binding site" evidence="7">
    <location>
        <position position="226"/>
    </location>
    <ligand>
        <name>beta-D-galactose</name>
        <dbReference type="ChEBI" id="CHEBI:27667"/>
    </ligand>
</feature>
<feature type="active site" description="Proton donor" evidence="6">
    <location>
        <position position="165"/>
    </location>
</feature>
<dbReference type="EC" id="5.1.3.3" evidence="5"/>
<dbReference type="GO" id="GO:0004034">
    <property type="term" value="F:aldose 1-epimerase activity"/>
    <property type="evidence" value="ECO:0007669"/>
    <property type="project" value="UniProtKB-EC"/>
</dbReference>
<feature type="binding site" evidence="8">
    <location>
        <begin position="165"/>
        <end position="167"/>
    </location>
    <ligand>
        <name>beta-D-galactose</name>
        <dbReference type="ChEBI" id="CHEBI:27667"/>
    </ligand>
</feature>
<keyword evidence="10" id="KW-1185">Reference proteome</keyword>
<organism evidence="9 10">
    <name type="scientific">Marinomonas aquiplantarum</name>
    <dbReference type="NCBI Taxonomy" id="491951"/>
    <lineage>
        <taxon>Bacteria</taxon>
        <taxon>Pseudomonadati</taxon>
        <taxon>Pseudomonadota</taxon>
        <taxon>Gammaproteobacteria</taxon>
        <taxon>Oceanospirillales</taxon>
        <taxon>Oceanospirillaceae</taxon>
        <taxon>Marinomonas</taxon>
    </lineage>
</organism>
<reference evidence="9 10" key="1">
    <citation type="submission" date="2018-06" db="EMBL/GenBank/DDBJ databases">
        <title>Genomic Encyclopedia of Type Strains, Phase III (KMG-III): the genomes of soil and plant-associated and newly described type strains.</title>
        <authorList>
            <person name="Whitman W."/>
        </authorList>
    </citation>
    <scope>NUCLEOTIDE SEQUENCE [LARGE SCALE GENOMIC DNA]</scope>
    <source>
        <strain evidence="9 10">CECT 7732</strain>
    </source>
</reference>
<evidence type="ECO:0000256" key="5">
    <source>
        <dbReference type="PIRNR" id="PIRNR005096"/>
    </source>
</evidence>
<evidence type="ECO:0000256" key="8">
    <source>
        <dbReference type="PIRSR" id="PIRSR005096-3"/>
    </source>
</evidence>
<evidence type="ECO:0000256" key="1">
    <source>
        <dbReference type="ARBA" id="ARBA00005028"/>
    </source>
</evidence>
<dbReference type="InterPro" id="IPR008183">
    <property type="entry name" value="Aldose_1/G6P_1-epimerase"/>
</dbReference>
<dbReference type="RefSeq" id="WP_113875087.1">
    <property type="nucleotide sequence ID" value="NZ_QNRF01000007.1"/>
</dbReference>